<dbReference type="Proteomes" id="UP000256727">
    <property type="component" value="Unassembled WGS sequence"/>
</dbReference>
<sequence>MPISAFNAYIDESSVARSAAAQEYLVCAAILEPDQVDMVRQELRPLLRPGQIKLHWTDESSSSRRRIVQAIGALGPMNVIVTHLSERQRKTERFRRKCLEVLYYQLADLEVYDLTLECRTEAQDKKDRAHIVALQGQGLDRGIRISHRRGGDEPLLWISDIVLGAVNASHIGEHQYLEALEQTIYLKQSTPESLVPTGQNERP</sequence>
<evidence type="ECO:0008006" key="3">
    <source>
        <dbReference type="Google" id="ProtNLM"/>
    </source>
</evidence>
<accession>A0A3D9L7A8</accession>
<dbReference type="RefSeq" id="WP_211308955.1">
    <property type="nucleotide sequence ID" value="NZ_QREH01000001.1"/>
</dbReference>
<reference evidence="1 2" key="1">
    <citation type="submission" date="2018-07" db="EMBL/GenBank/DDBJ databases">
        <title>Sequencing the genomes of 1000 actinobacteria strains.</title>
        <authorList>
            <person name="Klenk H.-P."/>
        </authorList>
    </citation>
    <scope>NUCLEOTIDE SEQUENCE [LARGE SCALE GENOMIC DNA]</scope>
    <source>
        <strain evidence="1 2">DSM 14442</strain>
    </source>
</reference>
<dbReference type="AlphaFoldDB" id="A0A3D9L7A8"/>
<comment type="caution">
    <text evidence="1">The sequence shown here is derived from an EMBL/GenBank/DDBJ whole genome shotgun (WGS) entry which is preliminary data.</text>
</comment>
<evidence type="ECO:0000313" key="2">
    <source>
        <dbReference type="Proteomes" id="UP000256727"/>
    </source>
</evidence>
<name>A0A3D9L7A8_9MICC</name>
<gene>
    <name evidence="1" type="ORF">C8E99_0003</name>
</gene>
<organism evidence="1 2">
    <name type="scientific">Citricoccus muralis</name>
    <dbReference type="NCBI Taxonomy" id="169134"/>
    <lineage>
        <taxon>Bacteria</taxon>
        <taxon>Bacillati</taxon>
        <taxon>Actinomycetota</taxon>
        <taxon>Actinomycetes</taxon>
        <taxon>Micrococcales</taxon>
        <taxon>Micrococcaceae</taxon>
        <taxon>Citricoccus</taxon>
    </lineage>
</organism>
<proteinExistence type="predicted"/>
<protein>
    <recommendedName>
        <fullName evidence="3">DUF3800 domain-containing protein</fullName>
    </recommendedName>
</protein>
<evidence type="ECO:0000313" key="1">
    <source>
        <dbReference type="EMBL" id="REE02241.1"/>
    </source>
</evidence>
<keyword evidence="2" id="KW-1185">Reference proteome</keyword>
<dbReference type="EMBL" id="QREH01000001">
    <property type="protein sequence ID" value="REE02241.1"/>
    <property type="molecule type" value="Genomic_DNA"/>
</dbReference>